<sequence length="213" mass="23738">MTTPGVFPGKLYCDPLILDWTATEKYLNLNWKKYKAFMNNLKEEKLSTLTNKSRRYHQIMQRTATNELSAYKAEDGTTIEEQAFDCDVPEVTLTSMLTSLLPAVPDLSDVCKKLQDDNRVTGNGWKRRLRPSKDKAHGPKAFKNLAKIYNNIHASRSSGQGTVKLTINDHSTPLSSRRNSGCPDGFGSIQSAQLSAALKYLPTTGSVSAGHWR</sequence>
<reference evidence="1" key="1">
    <citation type="submission" date="2020-11" db="EMBL/GenBank/DDBJ databases">
        <authorList>
            <consortium name="DOE Joint Genome Institute"/>
            <person name="Ahrendt S."/>
            <person name="Riley R."/>
            <person name="Andreopoulos W."/>
            <person name="Labutti K."/>
            <person name="Pangilinan J."/>
            <person name="Ruiz-Duenas F.J."/>
            <person name="Barrasa J.M."/>
            <person name="Sanchez-Garcia M."/>
            <person name="Camarero S."/>
            <person name="Miyauchi S."/>
            <person name="Serrano A."/>
            <person name="Linde D."/>
            <person name="Babiker R."/>
            <person name="Drula E."/>
            <person name="Ayuso-Fernandez I."/>
            <person name="Pacheco R."/>
            <person name="Padilla G."/>
            <person name="Ferreira P."/>
            <person name="Barriuso J."/>
            <person name="Kellner H."/>
            <person name="Castanera R."/>
            <person name="Alfaro M."/>
            <person name="Ramirez L."/>
            <person name="Pisabarro A.G."/>
            <person name="Kuo A."/>
            <person name="Tritt A."/>
            <person name="Lipzen A."/>
            <person name="He G."/>
            <person name="Yan M."/>
            <person name="Ng V."/>
            <person name="Cullen D."/>
            <person name="Martin F."/>
            <person name="Rosso M.-N."/>
            <person name="Henrissat B."/>
            <person name="Hibbett D."/>
            <person name="Martinez A.T."/>
            <person name="Grigoriev I.V."/>
        </authorList>
    </citation>
    <scope>NUCLEOTIDE SEQUENCE</scope>
    <source>
        <strain evidence="1">AH 40177</strain>
    </source>
</reference>
<dbReference type="OrthoDB" id="312874at2759"/>
<keyword evidence="2" id="KW-1185">Reference proteome</keyword>
<dbReference type="AlphaFoldDB" id="A0A9P5UC63"/>
<dbReference type="Proteomes" id="UP000772434">
    <property type="component" value="Unassembled WGS sequence"/>
</dbReference>
<gene>
    <name evidence="1" type="ORF">BDP27DRAFT_1360049</name>
</gene>
<dbReference type="EMBL" id="JADNRY010000016">
    <property type="protein sequence ID" value="KAF9073804.1"/>
    <property type="molecule type" value="Genomic_DNA"/>
</dbReference>
<evidence type="ECO:0000313" key="1">
    <source>
        <dbReference type="EMBL" id="KAF9073804.1"/>
    </source>
</evidence>
<evidence type="ECO:0000313" key="2">
    <source>
        <dbReference type="Proteomes" id="UP000772434"/>
    </source>
</evidence>
<organism evidence="1 2">
    <name type="scientific">Rhodocollybia butyracea</name>
    <dbReference type="NCBI Taxonomy" id="206335"/>
    <lineage>
        <taxon>Eukaryota</taxon>
        <taxon>Fungi</taxon>
        <taxon>Dikarya</taxon>
        <taxon>Basidiomycota</taxon>
        <taxon>Agaricomycotina</taxon>
        <taxon>Agaricomycetes</taxon>
        <taxon>Agaricomycetidae</taxon>
        <taxon>Agaricales</taxon>
        <taxon>Marasmiineae</taxon>
        <taxon>Omphalotaceae</taxon>
        <taxon>Rhodocollybia</taxon>
    </lineage>
</organism>
<accession>A0A9P5UC63</accession>
<protein>
    <submittedName>
        <fullName evidence="1">Uncharacterized protein</fullName>
    </submittedName>
</protein>
<name>A0A9P5UC63_9AGAR</name>
<comment type="caution">
    <text evidence="1">The sequence shown here is derived from an EMBL/GenBank/DDBJ whole genome shotgun (WGS) entry which is preliminary data.</text>
</comment>
<proteinExistence type="predicted"/>